<accession>A0A285K1C0</accession>
<gene>
    <name evidence="2" type="ORF">SAMN05421748_13025</name>
</gene>
<dbReference type="Gene3D" id="3.90.1200.10">
    <property type="match status" value="1"/>
</dbReference>
<dbReference type="GO" id="GO:0016740">
    <property type="term" value="F:transferase activity"/>
    <property type="evidence" value="ECO:0007669"/>
    <property type="project" value="UniProtKB-KW"/>
</dbReference>
<dbReference type="SUPFAM" id="SSF56112">
    <property type="entry name" value="Protein kinase-like (PK-like)"/>
    <property type="match status" value="1"/>
</dbReference>
<name>A0A285K1C0_9ACTN</name>
<evidence type="ECO:0000313" key="2">
    <source>
        <dbReference type="EMBL" id="SNY66392.1"/>
    </source>
</evidence>
<feature type="domain" description="Aminoglycoside phosphotransferase" evidence="1">
    <location>
        <begin position="21"/>
        <end position="216"/>
    </location>
</feature>
<dbReference type="Gene3D" id="3.30.200.20">
    <property type="entry name" value="Phosphorylase Kinase, domain 1"/>
    <property type="match status" value="1"/>
</dbReference>
<sequence>MSVDAGVRWAESVWGRRVTGVRPLTGGWTSTVVRLDAEDGERSVLRLMTKEPWRQHAPGLLGREAAILDRLAPTAIPVARSLGLDVIGAEAGVPAHLMSWLPGRLRLEAGGDVLAPLARMLAEIHQIDERPRDFQSWAPPSKRVVPLWTRRPALWERAFRVLDEPSPEFQGTFLHRDFHLGNVLWSGNEITGVVDWVEASWGPAHLDVAHAATYLAMLHGLEAAIEFSPHADEYWTVMDVVGYLPDPAKVAQPWRDCGLDVSDDLARRRLDQWLGHVLR</sequence>
<dbReference type="EMBL" id="OBDY01000030">
    <property type="protein sequence ID" value="SNY66392.1"/>
    <property type="molecule type" value="Genomic_DNA"/>
</dbReference>
<dbReference type="AlphaFoldDB" id="A0A285K1C0"/>
<dbReference type="InterPro" id="IPR051678">
    <property type="entry name" value="AGP_Transferase"/>
</dbReference>
<evidence type="ECO:0000259" key="1">
    <source>
        <dbReference type="Pfam" id="PF01636"/>
    </source>
</evidence>
<proteinExistence type="predicted"/>
<dbReference type="InterPro" id="IPR002575">
    <property type="entry name" value="Aminoglycoside_PTrfase"/>
</dbReference>
<dbReference type="Proteomes" id="UP000219612">
    <property type="component" value="Unassembled WGS sequence"/>
</dbReference>
<dbReference type="RefSeq" id="WP_097327536.1">
    <property type="nucleotide sequence ID" value="NZ_OBDY01000030.1"/>
</dbReference>
<protein>
    <submittedName>
        <fullName evidence="2">Phosphotransferase enzyme family protein</fullName>
    </submittedName>
</protein>
<evidence type="ECO:0000313" key="3">
    <source>
        <dbReference type="Proteomes" id="UP000219612"/>
    </source>
</evidence>
<dbReference type="InterPro" id="IPR011009">
    <property type="entry name" value="Kinase-like_dom_sf"/>
</dbReference>
<keyword evidence="2" id="KW-0808">Transferase</keyword>
<dbReference type="OrthoDB" id="4706173at2"/>
<organism evidence="2 3">
    <name type="scientific">Paractinoplanes atraurantiacus</name>
    <dbReference type="NCBI Taxonomy" id="1036182"/>
    <lineage>
        <taxon>Bacteria</taxon>
        <taxon>Bacillati</taxon>
        <taxon>Actinomycetota</taxon>
        <taxon>Actinomycetes</taxon>
        <taxon>Micromonosporales</taxon>
        <taxon>Micromonosporaceae</taxon>
        <taxon>Paractinoplanes</taxon>
    </lineage>
</organism>
<reference evidence="2 3" key="1">
    <citation type="submission" date="2017-09" db="EMBL/GenBank/DDBJ databases">
        <authorList>
            <person name="Ehlers B."/>
            <person name="Leendertz F.H."/>
        </authorList>
    </citation>
    <scope>NUCLEOTIDE SEQUENCE [LARGE SCALE GENOMIC DNA]</scope>
    <source>
        <strain evidence="2 3">CGMCC 4.6857</strain>
    </source>
</reference>
<keyword evidence="3" id="KW-1185">Reference proteome</keyword>
<dbReference type="Pfam" id="PF01636">
    <property type="entry name" value="APH"/>
    <property type="match status" value="1"/>
</dbReference>
<dbReference type="PANTHER" id="PTHR21310">
    <property type="entry name" value="AMINOGLYCOSIDE PHOSPHOTRANSFERASE-RELATED-RELATED"/>
    <property type="match status" value="1"/>
</dbReference>